<dbReference type="PANTHER" id="PTHR12815:SF18">
    <property type="entry name" value="SORTING AND ASSEMBLY MACHINERY COMPONENT 50 HOMOLOG"/>
    <property type="match status" value="1"/>
</dbReference>
<keyword evidence="4" id="KW-0812">Transmembrane</keyword>
<comment type="subcellular location">
    <subcellularLocation>
        <location evidence="1">Mitochondrion outer membrane</location>
        <topology evidence="1">Multi-pass membrane protein</topology>
    </subcellularLocation>
</comment>
<sequence length="445" mass="49282">MTSNNSGQYKDRLYDSEVSVGRIHYDGVRRTKPGALEAVSRQLFSSKTLGELVLRSYALKNYMEGVGLFRKVDVSIEPDPLNYYGVDVVFSIDEPTRLKAASSFYEHGNREKAMANAGVCQNGLTTGVELTSLSLTGRGDSVKASLCVGRERTSLFDFQYMKPLLSQPGSSLGANIFRHFKPLPQCDGISLESGVSLDLRQQLTPTVAYGAHFTNCWRFFDSRSLLFLIREHAGHSVKVSFEHSLEYNSEDDAILPTTGVFGKISQEFARFWGDVLFTKYRLDLKRHFRLPYGFFTSYGCSLVHVAPEPGKGLSFIDKTYLGGTQNLRGFGLNSVGSSAGNGLYLGGTGSCVLAAHLFRPLLDNFIYAHGFLCVGSLWQSPYSNPFRKAWEELRRGPRRSSIGLGVVIKLGNAARVEANYCWPLEYSLSDKAEKGLQVGFGTCFL</sequence>
<dbReference type="GO" id="GO:0005741">
    <property type="term" value="C:mitochondrial outer membrane"/>
    <property type="evidence" value="ECO:0007669"/>
    <property type="project" value="UniProtKB-SubCell"/>
</dbReference>
<reference evidence="7 9" key="1">
    <citation type="journal article" date="2014" name="Nat. Genet.">
        <title>Genome and transcriptome of the porcine whipworm Trichuris suis.</title>
        <authorList>
            <person name="Jex A.R."/>
            <person name="Nejsum P."/>
            <person name="Schwarz E.M."/>
            <person name="Hu L."/>
            <person name="Young N.D."/>
            <person name="Hall R.S."/>
            <person name="Korhonen P.K."/>
            <person name="Liao S."/>
            <person name="Thamsborg S."/>
            <person name="Xia J."/>
            <person name="Xu P."/>
            <person name="Wang S."/>
            <person name="Scheerlinck J.P."/>
            <person name="Hofmann A."/>
            <person name="Sternberg P.W."/>
            <person name="Wang J."/>
            <person name="Gasser R.B."/>
        </authorList>
    </citation>
    <scope>NUCLEOTIDE SEQUENCE [LARGE SCALE GENOMIC DNA]</scope>
    <source>
        <strain evidence="8">DCEP-RM93F</strain>
        <strain evidence="7">DCEP-RM93M</strain>
    </source>
</reference>
<dbReference type="EMBL" id="KL367549">
    <property type="protein sequence ID" value="KFD64853.1"/>
    <property type="molecule type" value="Genomic_DNA"/>
</dbReference>
<evidence type="ECO:0000313" key="9">
    <source>
        <dbReference type="Proteomes" id="UP000030764"/>
    </source>
</evidence>
<organism evidence="7 9">
    <name type="scientific">Trichuris suis</name>
    <name type="common">pig whipworm</name>
    <dbReference type="NCBI Taxonomy" id="68888"/>
    <lineage>
        <taxon>Eukaryota</taxon>
        <taxon>Metazoa</taxon>
        <taxon>Ecdysozoa</taxon>
        <taxon>Nematoda</taxon>
        <taxon>Enoplea</taxon>
        <taxon>Dorylaimia</taxon>
        <taxon>Trichinellida</taxon>
        <taxon>Trichuridae</taxon>
        <taxon>Trichuris</taxon>
    </lineage>
</organism>
<accession>A0A085MK18</accession>
<evidence type="ECO:0000256" key="5">
    <source>
        <dbReference type="ARBA" id="ARBA00023136"/>
    </source>
</evidence>
<evidence type="ECO:0000313" key="8">
    <source>
        <dbReference type="EMBL" id="KFD64853.1"/>
    </source>
</evidence>
<dbReference type="Proteomes" id="UP000030758">
    <property type="component" value="Unassembled WGS sequence"/>
</dbReference>
<name>A0A085MK18_9BILA</name>
<dbReference type="Proteomes" id="UP000030764">
    <property type="component" value="Unassembled WGS sequence"/>
</dbReference>
<protein>
    <recommendedName>
        <fullName evidence="6">POTRA domain-containing protein</fullName>
    </recommendedName>
</protein>
<feature type="domain" description="POTRA" evidence="6">
    <location>
        <begin position="18"/>
        <end position="95"/>
    </location>
</feature>
<evidence type="ECO:0000256" key="4">
    <source>
        <dbReference type="ARBA" id="ARBA00022692"/>
    </source>
</evidence>
<dbReference type="GO" id="GO:0045040">
    <property type="term" value="P:protein insertion into mitochondrial outer membrane"/>
    <property type="evidence" value="ECO:0007669"/>
    <property type="project" value="TreeGrafter"/>
</dbReference>
<keyword evidence="5" id="KW-0472">Membrane</keyword>
<keyword evidence="9" id="KW-1185">Reference proteome</keyword>
<dbReference type="GO" id="GO:0033108">
    <property type="term" value="P:mitochondrial respiratory chain complex assembly"/>
    <property type="evidence" value="ECO:0007669"/>
    <property type="project" value="TreeGrafter"/>
</dbReference>
<gene>
    <name evidence="7" type="ORF">M513_01667</name>
    <name evidence="8" type="ORF">M514_01667</name>
</gene>
<evidence type="ECO:0000256" key="2">
    <source>
        <dbReference type="ARBA" id="ARBA00010913"/>
    </source>
</evidence>
<dbReference type="AlphaFoldDB" id="A0A085MK18"/>
<evidence type="ECO:0000259" key="6">
    <source>
        <dbReference type="PROSITE" id="PS51779"/>
    </source>
</evidence>
<dbReference type="Pfam" id="PF01103">
    <property type="entry name" value="Omp85"/>
    <property type="match status" value="1"/>
</dbReference>
<evidence type="ECO:0000256" key="3">
    <source>
        <dbReference type="ARBA" id="ARBA00022452"/>
    </source>
</evidence>
<dbReference type="Gene3D" id="2.40.160.50">
    <property type="entry name" value="membrane protein fhac: a member of the omp85/tpsb transporter family"/>
    <property type="match status" value="1"/>
</dbReference>
<dbReference type="InterPro" id="IPR000184">
    <property type="entry name" value="Bac_surfAg_D15"/>
</dbReference>
<dbReference type="EMBL" id="KL363188">
    <property type="protein sequence ID" value="KFD57564.1"/>
    <property type="molecule type" value="Genomic_DNA"/>
</dbReference>
<dbReference type="PROSITE" id="PS51779">
    <property type="entry name" value="POTRA"/>
    <property type="match status" value="1"/>
</dbReference>
<dbReference type="PANTHER" id="PTHR12815">
    <property type="entry name" value="SORTING AND ASSEMBLY MACHINERY SAMM50 PROTEIN FAMILY MEMBER"/>
    <property type="match status" value="1"/>
</dbReference>
<comment type="similarity">
    <text evidence="2">Belongs to the SAM50/omp85 family.</text>
</comment>
<evidence type="ECO:0000256" key="1">
    <source>
        <dbReference type="ARBA" id="ARBA00004374"/>
    </source>
</evidence>
<evidence type="ECO:0000313" key="7">
    <source>
        <dbReference type="EMBL" id="KFD57564.1"/>
    </source>
</evidence>
<keyword evidence="3" id="KW-1134">Transmembrane beta strand</keyword>
<dbReference type="InterPro" id="IPR034746">
    <property type="entry name" value="POTRA"/>
</dbReference>
<proteinExistence type="inferred from homology"/>
<dbReference type="InterPro" id="IPR039910">
    <property type="entry name" value="D15-like"/>
</dbReference>